<organism evidence="2 3">
    <name type="scientific">Kingdonia uniflora</name>
    <dbReference type="NCBI Taxonomy" id="39325"/>
    <lineage>
        <taxon>Eukaryota</taxon>
        <taxon>Viridiplantae</taxon>
        <taxon>Streptophyta</taxon>
        <taxon>Embryophyta</taxon>
        <taxon>Tracheophyta</taxon>
        <taxon>Spermatophyta</taxon>
        <taxon>Magnoliopsida</taxon>
        <taxon>Ranunculales</taxon>
        <taxon>Circaeasteraceae</taxon>
        <taxon>Kingdonia</taxon>
    </lineage>
</organism>
<gene>
    <name evidence="2" type="ORF">GIB67_001275</name>
</gene>
<evidence type="ECO:0000313" key="2">
    <source>
        <dbReference type="EMBL" id="KAF6143331.1"/>
    </source>
</evidence>
<feature type="transmembrane region" description="Helical" evidence="1">
    <location>
        <begin position="49"/>
        <end position="69"/>
    </location>
</feature>
<proteinExistence type="predicted"/>
<feature type="transmembrane region" description="Helical" evidence="1">
    <location>
        <begin position="12"/>
        <end position="37"/>
    </location>
</feature>
<keyword evidence="1" id="KW-0812">Transmembrane</keyword>
<evidence type="ECO:0000256" key="1">
    <source>
        <dbReference type="SAM" id="Phobius"/>
    </source>
</evidence>
<dbReference type="AlphaFoldDB" id="A0A7J7LKZ0"/>
<reference evidence="2 3" key="1">
    <citation type="journal article" date="2020" name="IScience">
        <title>Genome Sequencing of the Endangered Kingdonia uniflora (Circaeasteraceae, Ranunculales) Reveals Potential Mechanisms of Evolutionary Specialization.</title>
        <authorList>
            <person name="Sun Y."/>
            <person name="Deng T."/>
            <person name="Zhang A."/>
            <person name="Moore M.J."/>
            <person name="Landis J.B."/>
            <person name="Lin N."/>
            <person name="Zhang H."/>
            <person name="Zhang X."/>
            <person name="Huang J."/>
            <person name="Zhang X."/>
            <person name="Sun H."/>
            <person name="Wang H."/>
        </authorList>
    </citation>
    <scope>NUCLEOTIDE SEQUENCE [LARGE SCALE GENOMIC DNA]</scope>
    <source>
        <strain evidence="2">TB1705</strain>
        <tissue evidence="2">Leaf</tissue>
    </source>
</reference>
<dbReference type="OrthoDB" id="1913803at2759"/>
<dbReference type="Proteomes" id="UP000541444">
    <property type="component" value="Unassembled WGS sequence"/>
</dbReference>
<feature type="transmembrane region" description="Helical" evidence="1">
    <location>
        <begin position="139"/>
        <end position="160"/>
    </location>
</feature>
<comment type="caution">
    <text evidence="2">The sequence shown here is derived from an EMBL/GenBank/DDBJ whole genome shotgun (WGS) entry which is preliminary data.</text>
</comment>
<evidence type="ECO:0008006" key="4">
    <source>
        <dbReference type="Google" id="ProtNLM"/>
    </source>
</evidence>
<name>A0A7J7LKZ0_9MAGN</name>
<feature type="transmembrane region" description="Helical" evidence="1">
    <location>
        <begin position="90"/>
        <end position="106"/>
    </location>
</feature>
<dbReference type="PANTHER" id="PTHR37172">
    <property type="entry name" value="TRANSMEMBRANE PROTEIN"/>
    <property type="match status" value="1"/>
</dbReference>
<sequence>MKAIPQPRLYTSWILLCTLQVCVGLGIEGTIACGIWTEDYGVITNDNYLYVSRVIFFIGLHEMMLHWSRTFVRPVVDDTVMGGILRKERWFERAMMGVSFGLLWWWRLKKEVDGLLVVMEVKREAIMLGLSITDIINWWLYYLTVLVGNVRIVKGVIWIGKVMLLRRQERSHCSCTCRDNDIDDKV</sequence>
<keyword evidence="3" id="KW-1185">Reference proteome</keyword>
<dbReference type="PANTHER" id="PTHR37172:SF3">
    <property type="entry name" value="TRANSMEMBRANE PROTEIN"/>
    <property type="match status" value="1"/>
</dbReference>
<keyword evidence="1" id="KW-1133">Transmembrane helix</keyword>
<protein>
    <recommendedName>
        <fullName evidence="4">Transmembrane protein</fullName>
    </recommendedName>
</protein>
<dbReference type="EMBL" id="JACGCM010002207">
    <property type="protein sequence ID" value="KAF6143331.1"/>
    <property type="molecule type" value="Genomic_DNA"/>
</dbReference>
<evidence type="ECO:0000313" key="3">
    <source>
        <dbReference type="Proteomes" id="UP000541444"/>
    </source>
</evidence>
<accession>A0A7J7LKZ0</accession>
<keyword evidence="1" id="KW-0472">Membrane</keyword>